<keyword evidence="2" id="KW-1185">Reference proteome</keyword>
<name>A0ACC0YXW1_9ROSI</name>
<dbReference type="EMBL" id="CM047739">
    <property type="protein sequence ID" value="KAJ0043584.1"/>
    <property type="molecule type" value="Genomic_DNA"/>
</dbReference>
<comment type="caution">
    <text evidence="1">The sequence shown here is derived from an EMBL/GenBank/DDBJ whole genome shotgun (WGS) entry which is preliminary data.</text>
</comment>
<protein>
    <submittedName>
        <fullName evidence="1">Uncharacterized protein</fullName>
    </submittedName>
</protein>
<sequence length="684" mass="75037">MATATTTPPLLLRTNPTRLPPSGRYALTKPPRLFRTSPVRQSRGFPPILRTKFNTKRSISCAYVTGPASDPIVSEPDLRLHESDSRTEEIQSPPNLITWGLLWSLLMKHKLRLGLSVLTLVGGTTCTLSMPIFSGRFFEVLIGARPEPLWRLLSKVGLLYALEPIFTVIFVVNMSTVWENVMSIVRAQIFRRVLIQKAEFFDRYKVGELSGLLTSDLGSLKDLVSENISRDRGFRALSEASHSILSESWLLIKALCLIMSRRFHVVGTICILFALAPQLAPILGLLMLTVSVLVAVYKRSTVPIFKAHGMAQASMSDCVAETFSAIRTVRSFGGEKRQMLMFGSQVLAYRNSGIKLGTFKSLNESLTRVAIYISLLALYSLGGSKVKAGELSVGTVASFIGYTFTLTFAVQGLVNTFGDLRGTFAAVERINSVLSGTEVDEALAYGLDREIQQKEVKDENIKLFLSNDSIRKNQYSNMDYMSALKSASNVCTVAWSGDVCLEDVHFSYPLRPDVEILSGLNLTLKCGTVTALVGPSGAGKSTINVRFCALADFSLSQPTRGRITVSGEDVRTFDKSEWAHVVSIVNQGYDTLVGERGGLLSGGQRQATSALDAVSERLVQDALNHLMKGRTTLVIAHRLSTVQNAHQIALFSDGRVAELGTHFELLAKKGQYASLVDTQRLAFE</sequence>
<reference evidence="2" key="1">
    <citation type="journal article" date="2023" name="G3 (Bethesda)">
        <title>Genome assembly and association tests identify interacting loci associated with vigor, precocity, and sex in interspecific pistachio rootstocks.</title>
        <authorList>
            <person name="Palmer W."/>
            <person name="Jacygrad E."/>
            <person name="Sagayaradj S."/>
            <person name="Cavanaugh K."/>
            <person name="Han R."/>
            <person name="Bertier L."/>
            <person name="Beede B."/>
            <person name="Kafkas S."/>
            <person name="Golino D."/>
            <person name="Preece J."/>
            <person name="Michelmore R."/>
        </authorList>
    </citation>
    <scope>NUCLEOTIDE SEQUENCE [LARGE SCALE GENOMIC DNA]</scope>
</reference>
<organism evidence="1 2">
    <name type="scientific">Pistacia integerrima</name>
    <dbReference type="NCBI Taxonomy" id="434235"/>
    <lineage>
        <taxon>Eukaryota</taxon>
        <taxon>Viridiplantae</taxon>
        <taxon>Streptophyta</taxon>
        <taxon>Embryophyta</taxon>
        <taxon>Tracheophyta</taxon>
        <taxon>Spermatophyta</taxon>
        <taxon>Magnoliopsida</taxon>
        <taxon>eudicotyledons</taxon>
        <taxon>Gunneridae</taxon>
        <taxon>Pentapetalae</taxon>
        <taxon>rosids</taxon>
        <taxon>malvids</taxon>
        <taxon>Sapindales</taxon>
        <taxon>Anacardiaceae</taxon>
        <taxon>Pistacia</taxon>
    </lineage>
</organism>
<evidence type="ECO:0000313" key="1">
    <source>
        <dbReference type="EMBL" id="KAJ0043584.1"/>
    </source>
</evidence>
<accession>A0ACC0YXW1</accession>
<proteinExistence type="predicted"/>
<evidence type="ECO:0000313" key="2">
    <source>
        <dbReference type="Proteomes" id="UP001163603"/>
    </source>
</evidence>
<gene>
    <name evidence="1" type="ORF">Pint_17373</name>
</gene>
<dbReference type="Proteomes" id="UP001163603">
    <property type="component" value="Chromosome 4"/>
</dbReference>